<dbReference type="Gene3D" id="1.10.246.130">
    <property type="match status" value="1"/>
</dbReference>
<evidence type="ECO:0000256" key="2">
    <source>
        <dbReference type="ARBA" id="ARBA00022679"/>
    </source>
</evidence>
<comment type="caution">
    <text evidence="7">The sequence shown here is derived from an EMBL/GenBank/DDBJ whole genome shotgun (WGS) entry which is preliminary data.</text>
</comment>
<dbReference type="RefSeq" id="WP_163456023.1">
    <property type="nucleotide sequence ID" value="NZ_JAAGOH010000002.1"/>
</dbReference>
<keyword evidence="2 7" id="KW-0808">Transferase</keyword>
<feature type="chain" id="PRO_5028833992" evidence="6">
    <location>
        <begin position="34"/>
        <end position="632"/>
    </location>
</feature>
<gene>
    <name evidence="7" type="ORF">G3A44_03105</name>
</gene>
<dbReference type="InterPro" id="IPR043138">
    <property type="entry name" value="GGT_lsub"/>
</dbReference>
<reference evidence="7 8" key="1">
    <citation type="submission" date="2020-02" db="EMBL/GenBank/DDBJ databases">
        <title>Ideonella bacterium strain TBM-1.</title>
        <authorList>
            <person name="Chen W.-M."/>
        </authorList>
    </citation>
    <scope>NUCLEOTIDE SEQUENCE [LARGE SCALE GENOMIC DNA]</scope>
    <source>
        <strain evidence="7 8">TBM-1</strain>
    </source>
</reference>
<protein>
    <submittedName>
        <fullName evidence="7">Gamma-glutamyltransferase family protein</fullName>
    </submittedName>
</protein>
<keyword evidence="3" id="KW-0378">Hydrolase</keyword>
<dbReference type="InterPro" id="IPR029055">
    <property type="entry name" value="Ntn_hydrolases_N"/>
</dbReference>
<dbReference type="SUPFAM" id="SSF56235">
    <property type="entry name" value="N-terminal nucleophile aminohydrolases (Ntn hydrolases)"/>
    <property type="match status" value="1"/>
</dbReference>
<accession>A0A7C9PEW8</accession>
<sequence>MPHPSTSPLRWGAGLAWATAVLVVPLASPAAAAAQAAAPLAVPEGASGWTPKAAVEFTRHAVATAHPLASQAGLAMLRQGGSALDAAIAAQLVLALVEPQSSGLGGGAFLLHWDGRQTQAWDGRETAPAAALPGLFLQADGQPLPFALARASGLAVGVPGVLRMLQAAHGQHGRLPWATLCQPALRLAEEGFEVSPRLHALLTQDTVLAQDPQARAYFYAPPGDAPHGSTVQPWPVGHRLRNPALAAVLRRLAAEGADALHQGPVAEDVVRRVRHHARPGGLSLADLAGYRPVLRQALCTDWGPRWRVCGFPPPSSGHLALMQLLGLLADPAQEGARAVPLQGQGAGLQPDAAWLHRYAQAARLAFADRAQHVADPDFVPAPGGDWRSLLHPDYLAQRARLMGPRDNGPARAGQPPAWPGSPTPGQAQAWAPQPEQPEYGTSHLSVIDAQGQAVALTTSIEAAFGSGLMSDGGTGLPGGFLLNNQLTDFSLQPQDAQGRPVANRVQPGKRPRSSMSPTLVFDRASGRLVATLGSPGGPAIIHYTAKALLGSLAWGLAPQAALDLPNAVHVNGAAFILEAGRLDAASRAALTARGHTVVEQALTSGVQLLLAPGPGPGRGGADARREGVVLGD</sequence>
<feature type="region of interest" description="Disordered" evidence="5">
    <location>
        <begin position="494"/>
        <end position="517"/>
    </location>
</feature>
<evidence type="ECO:0000256" key="3">
    <source>
        <dbReference type="ARBA" id="ARBA00022801"/>
    </source>
</evidence>
<evidence type="ECO:0000313" key="8">
    <source>
        <dbReference type="Proteomes" id="UP000484255"/>
    </source>
</evidence>
<feature type="signal peptide" evidence="6">
    <location>
        <begin position="1"/>
        <end position="33"/>
    </location>
</feature>
<dbReference type="GO" id="GO:0016787">
    <property type="term" value="F:hydrolase activity"/>
    <property type="evidence" value="ECO:0007669"/>
    <property type="project" value="UniProtKB-KW"/>
</dbReference>
<dbReference type="InterPro" id="IPR051792">
    <property type="entry name" value="GGT_bact"/>
</dbReference>
<dbReference type="PRINTS" id="PR01210">
    <property type="entry name" value="GGTRANSPTASE"/>
</dbReference>
<dbReference type="Pfam" id="PF01019">
    <property type="entry name" value="G_glu_transpept"/>
    <property type="match status" value="1"/>
</dbReference>
<feature type="region of interest" description="Disordered" evidence="5">
    <location>
        <begin position="402"/>
        <end position="440"/>
    </location>
</feature>
<feature type="compositionally biased region" description="Basic and acidic residues" evidence="5">
    <location>
        <begin position="621"/>
        <end position="632"/>
    </location>
</feature>
<dbReference type="InterPro" id="IPR043137">
    <property type="entry name" value="GGT_ssub_C"/>
</dbReference>
<dbReference type="Gene3D" id="3.60.20.40">
    <property type="match status" value="1"/>
</dbReference>
<dbReference type="EMBL" id="JAAGOH010000002">
    <property type="protein sequence ID" value="NDY90177.1"/>
    <property type="molecule type" value="Genomic_DNA"/>
</dbReference>
<dbReference type="GO" id="GO:0016740">
    <property type="term" value="F:transferase activity"/>
    <property type="evidence" value="ECO:0007669"/>
    <property type="project" value="UniProtKB-KW"/>
</dbReference>
<name>A0A7C9PEW8_9BURK</name>
<keyword evidence="4" id="KW-0865">Zymogen</keyword>
<feature type="region of interest" description="Disordered" evidence="5">
    <location>
        <begin position="613"/>
        <end position="632"/>
    </location>
</feature>
<evidence type="ECO:0000256" key="5">
    <source>
        <dbReference type="SAM" id="MobiDB-lite"/>
    </source>
</evidence>
<evidence type="ECO:0000256" key="4">
    <source>
        <dbReference type="ARBA" id="ARBA00023145"/>
    </source>
</evidence>
<organism evidence="7 8">
    <name type="scientific">Ideonella livida</name>
    <dbReference type="NCBI Taxonomy" id="2707176"/>
    <lineage>
        <taxon>Bacteria</taxon>
        <taxon>Pseudomonadati</taxon>
        <taxon>Pseudomonadota</taxon>
        <taxon>Betaproteobacteria</taxon>
        <taxon>Burkholderiales</taxon>
        <taxon>Sphaerotilaceae</taxon>
        <taxon>Ideonella</taxon>
    </lineage>
</organism>
<keyword evidence="8" id="KW-1185">Reference proteome</keyword>
<feature type="compositionally biased region" description="Low complexity" evidence="5">
    <location>
        <begin position="423"/>
        <end position="437"/>
    </location>
</feature>
<keyword evidence="6" id="KW-0732">Signal</keyword>
<dbReference type="AlphaFoldDB" id="A0A7C9PEW8"/>
<evidence type="ECO:0000256" key="1">
    <source>
        <dbReference type="ARBA" id="ARBA00009381"/>
    </source>
</evidence>
<evidence type="ECO:0000313" key="7">
    <source>
        <dbReference type="EMBL" id="NDY90177.1"/>
    </source>
</evidence>
<dbReference type="Proteomes" id="UP000484255">
    <property type="component" value="Unassembled WGS sequence"/>
</dbReference>
<evidence type="ECO:0000256" key="6">
    <source>
        <dbReference type="SAM" id="SignalP"/>
    </source>
</evidence>
<proteinExistence type="inferred from homology"/>
<comment type="similarity">
    <text evidence="1">Belongs to the gamma-glutamyltransferase family.</text>
</comment>
<dbReference type="PANTHER" id="PTHR43199">
    <property type="entry name" value="GLUTATHIONE HYDROLASE"/>
    <property type="match status" value="1"/>
</dbReference>
<dbReference type="PANTHER" id="PTHR43199:SF1">
    <property type="entry name" value="GLUTATHIONE HYDROLASE PROENZYME"/>
    <property type="match status" value="1"/>
</dbReference>